<dbReference type="InterPro" id="IPR031837">
    <property type="entry name" value="DUF5071"/>
</dbReference>
<dbReference type="Gene3D" id="1.25.40.750">
    <property type="entry name" value="Domain of unknown function DUF5071"/>
    <property type="match status" value="1"/>
</dbReference>
<feature type="domain" description="DUF5071" evidence="1">
    <location>
        <begin position="7"/>
        <end position="125"/>
    </location>
</feature>
<organism evidence="2 3">
    <name type="scientific">Lysinibacillus xylanilyticus</name>
    <dbReference type="NCBI Taxonomy" id="582475"/>
    <lineage>
        <taxon>Bacteria</taxon>
        <taxon>Bacillati</taxon>
        <taxon>Bacillota</taxon>
        <taxon>Bacilli</taxon>
        <taxon>Bacillales</taxon>
        <taxon>Bacillaceae</taxon>
        <taxon>Lysinibacillus</taxon>
    </lineage>
</organism>
<evidence type="ECO:0000313" key="3">
    <source>
        <dbReference type="Proteomes" id="UP000037326"/>
    </source>
</evidence>
<dbReference type="Pfam" id="PF16804">
    <property type="entry name" value="DUF5071"/>
    <property type="match status" value="1"/>
</dbReference>
<dbReference type="Proteomes" id="UP000037326">
    <property type="component" value="Unassembled WGS sequence"/>
</dbReference>
<dbReference type="InterPro" id="IPR038692">
    <property type="entry name" value="Cthe_2751_sf"/>
</dbReference>
<dbReference type="PATRIC" id="fig|582475.4.peg.4972"/>
<proteinExistence type="predicted"/>
<comment type="caution">
    <text evidence="2">The sequence shown here is derived from an EMBL/GenBank/DDBJ whole genome shotgun (WGS) entry which is preliminary data.</text>
</comment>
<dbReference type="GeneID" id="96599425"/>
<accession>A0A0K9F9F4</accession>
<name>A0A0K9F9F4_9BACI</name>
<dbReference type="RefSeq" id="WP_049667252.1">
    <property type="nucleotide sequence ID" value="NZ_LFXJ01000006.1"/>
</dbReference>
<evidence type="ECO:0000259" key="1">
    <source>
        <dbReference type="Pfam" id="PF16804"/>
    </source>
</evidence>
<dbReference type="OrthoDB" id="1846249at2"/>
<sequence>MENFEDLLPRHKFDNDRVELIKKMDRDKILPLLPNLLEWIQDMNWPVAPNVLELLLTFPEEIVPHVQDVLSSDDENWKWFVLHFLVIKLPAESRVQFKEYLTRVAETPTQNELAEELDEIAKEILEII</sequence>
<gene>
    <name evidence="2" type="ORF">ACZ11_14430</name>
</gene>
<evidence type="ECO:0000313" key="2">
    <source>
        <dbReference type="EMBL" id="KMY30828.1"/>
    </source>
</evidence>
<dbReference type="EMBL" id="LFXJ01000006">
    <property type="protein sequence ID" value="KMY30828.1"/>
    <property type="molecule type" value="Genomic_DNA"/>
</dbReference>
<protein>
    <submittedName>
        <fullName evidence="2">Tartrate dehydratase subunit alpha</fullName>
    </submittedName>
</protein>
<dbReference type="CDD" id="cd11743">
    <property type="entry name" value="Cthe_2751_like"/>
    <property type="match status" value="1"/>
</dbReference>
<reference evidence="3" key="1">
    <citation type="submission" date="2015-07" db="EMBL/GenBank/DDBJ databases">
        <authorList>
            <person name="Liu B."/>
            <person name="Wang J."/>
            <person name="Zhu Y."/>
            <person name="Liu G."/>
            <person name="Chen Q."/>
            <person name="Lan J."/>
            <person name="Che J."/>
            <person name="Ge C."/>
            <person name="Shi H."/>
            <person name="Pan Z."/>
            <person name="Liu X."/>
        </authorList>
    </citation>
    <scope>NUCLEOTIDE SEQUENCE [LARGE SCALE GENOMIC DNA]</scope>
    <source>
        <strain evidence="3">DSM 23493</strain>
    </source>
</reference>
<dbReference type="AlphaFoldDB" id="A0A0K9F9F4"/>